<evidence type="ECO:0000313" key="1">
    <source>
        <dbReference type="EMBL" id="TWL33765.1"/>
    </source>
</evidence>
<evidence type="ECO:0000313" key="2">
    <source>
        <dbReference type="Proteomes" id="UP000429980"/>
    </source>
</evidence>
<name>A0ABY3FR90_9BACI</name>
<comment type="caution">
    <text evidence="1">The sequence shown here is derived from an EMBL/GenBank/DDBJ whole genome shotgun (WGS) entry which is preliminary data.</text>
</comment>
<gene>
    <name evidence="1" type="ORF">CHCC15381_0272</name>
</gene>
<accession>A0ABY3FR90</accession>
<reference evidence="1 2" key="1">
    <citation type="submission" date="2019-06" db="EMBL/GenBank/DDBJ databases">
        <title>Genome sequence analysis of &gt;100 Bacillus licheniformis strains suggests intrinsic resistance to this species.</title>
        <authorList>
            <person name="Wels M."/>
            <person name="Siezen R.J."/>
            <person name="Johansen E."/>
            <person name="Stuer-Lauridsen B."/>
            <person name="Bjerre K."/>
            <person name="Nielsen B.K.K."/>
        </authorList>
    </citation>
    <scope>NUCLEOTIDE SEQUENCE [LARGE SCALE GENOMIC DNA]</scope>
    <source>
        <strain evidence="1 2">BAC-15381</strain>
    </source>
</reference>
<keyword evidence="2" id="KW-1185">Reference proteome</keyword>
<proteinExistence type="predicted"/>
<sequence>MINIHIEYAERQTQRYRLFGKCGKMQYIMERMFSSDVSFNEETGMTRI</sequence>
<organism evidence="1 2">
    <name type="scientific">Bacillus paralicheniformis</name>
    <dbReference type="NCBI Taxonomy" id="1648923"/>
    <lineage>
        <taxon>Bacteria</taxon>
        <taxon>Bacillati</taxon>
        <taxon>Bacillota</taxon>
        <taxon>Bacilli</taxon>
        <taxon>Bacillales</taxon>
        <taxon>Bacillaceae</taxon>
        <taxon>Bacillus</taxon>
    </lineage>
</organism>
<dbReference type="EMBL" id="NILF01000067">
    <property type="protein sequence ID" value="TWL33765.1"/>
    <property type="molecule type" value="Genomic_DNA"/>
</dbReference>
<protein>
    <submittedName>
        <fullName evidence="1">Uncharacterized protein</fullName>
    </submittedName>
</protein>
<dbReference type="Proteomes" id="UP000429980">
    <property type="component" value="Unassembled WGS sequence"/>
</dbReference>